<feature type="region of interest" description="Disordered" evidence="6">
    <location>
        <begin position="127"/>
        <end position="204"/>
    </location>
</feature>
<dbReference type="GO" id="GO:0004842">
    <property type="term" value="F:ubiquitin-protein transferase activity"/>
    <property type="evidence" value="ECO:0007669"/>
    <property type="project" value="TreeGrafter"/>
</dbReference>
<evidence type="ECO:0000313" key="10">
    <source>
        <dbReference type="Proteomes" id="UP000663829"/>
    </source>
</evidence>
<dbReference type="EMBL" id="CAJOBC010000281">
    <property type="protein sequence ID" value="CAF3565278.1"/>
    <property type="molecule type" value="Genomic_DNA"/>
</dbReference>
<evidence type="ECO:0000256" key="1">
    <source>
        <dbReference type="ARBA" id="ARBA00004123"/>
    </source>
</evidence>
<dbReference type="Proteomes" id="UP000681722">
    <property type="component" value="Unassembled WGS sequence"/>
</dbReference>
<feature type="compositionally biased region" description="Polar residues" evidence="6">
    <location>
        <begin position="584"/>
        <end position="596"/>
    </location>
</feature>
<comment type="subcellular location">
    <subcellularLocation>
        <location evidence="1">Nucleus</location>
    </subcellularLocation>
</comment>
<feature type="compositionally biased region" description="Basic residues" evidence="6">
    <location>
        <begin position="132"/>
        <end position="160"/>
    </location>
</feature>
<dbReference type="GO" id="GO:0070531">
    <property type="term" value="C:BRCA1-A complex"/>
    <property type="evidence" value="ECO:0007669"/>
    <property type="project" value="TreeGrafter"/>
</dbReference>
<keyword evidence="5" id="KW-0539">Nucleus</keyword>
<evidence type="ECO:0000256" key="4">
    <source>
        <dbReference type="ARBA" id="ARBA00023204"/>
    </source>
</evidence>
<dbReference type="GO" id="GO:0045944">
    <property type="term" value="P:positive regulation of transcription by RNA polymerase II"/>
    <property type="evidence" value="ECO:0007669"/>
    <property type="project" value="TreeGrafter"/>
</dbReference>
<dbReference type="PANTHER" id="PTHR13763">
    <property type="entry name" value="BREAST CANCER TYPE 1 SUSCEPTIBILITY PROTEIN BRCA1"/>
    <property type="match status" value="1"/>
</dbReference>
<dbReference type="EMBL" id="CAJNOQ010000281">
    <property type="protein sequence ID" value="CAF0781860.1"/>
    <property type="molecule type" value="Genomic_DNA"/>
</dbReference>
<feature type="domain" description="BRCT" evidence="7">
    <location>
        <begin position="772"/>
        <end position="872"/>
    </location>
</feature>
<gene>
    <name evidence="8" type="ORF">GPM918_LOCUS2516</name>
    <name evidence="9" type="ORF">SRO942_LOCUS2516</name>
</gene>
<keyword evidence="10" id="KW-1185">Reference proteome</keyword>
<dbReference type="InterPro" id="IPR031099">
    <property type="entry name" value="BRCA1-associated"/>
</dbReference>
<dbReference type="SUPFAM" id="SSF52113">
    <property type="entry name" value="BRCT domain"/>
    <property type="match status" value="2"/>
</dbReference>
<protein>
    <recommendedName>
        <fullName evidence="7">BRCT domain-containing protein</fullName>
    </recommendedName>
</protein>
<dbReference type="Gene3D" id="3.40.50.10190">
    <property type="entry name" value="BRCT domain"/>
    <property type="match status" value="2"/>
</dbReference>
<evidence type="ECO:0000256" key="2">
    <source>
        <dbReference type="ARBA" id="ARBA00022737"/>
    </source>
</evidence>
<keyword evidence="2" id="KW-0677">Repeat</keyword>
<evidence type="ECO:0000259" key="7">
    <source>
        <dbReference type="PROSITE" id="PS50172"/>
    </source>
</evidence>
<dbReference type="SMART" id="SM00292">
    <property type="entry name" value="BRCT"/>
    <property type="match status" value="2"/>
</dbReference>
<dbReference type="InterPro" id="IPR036420">
    <property type="entry name" value="BRCT_dom_sf"/>
</dbReference>
<dbReference type="Proteomes" id="UP000663829">
    <property type="component" value="Unassembled WGS sequence"/>
</dbReference>
<accession>A0A813RFT5</accession>
<feature type="compositionally biased region" description="Basic and acidic residues" evidence="6">
    <location>
        <begin position="161"/>
        <end position="188"/>
    </location>
</feature>
<name>A0A813RFT5_9BILA</name>
<dbReference type="GO" id="GO:0031436">
    <property type="term" value="C:BRCA1-BARD1 complex"/>
    <property type="evidence" value="ECO:0007669"/>
    <property type="project" value="TreeGrafter"/>
</dbReference>
<proteinExistence type="predicted"/>
<feature type="domain" description="BRCT" evidence="7">
    <location>
        <begin position="663"/>
        <end position="754"/>
    </location>
</feature>
<evidence type="ECO:0000256" key="6">
    <source>
        <dbReference type="SAM" id="MobiDB-lite"/>
    </source>
</evidence>
<evidence type="ECO:0000256" key="3">
    <source>
        <dbReference type="ARBA" id="ARBA00022763"/>
    </source>
</evidence>
<organism evidence="8 10">
    <name type="scientific">Didymodactylos carnosus</name>
    <dbReference type="NCBI Taxonomy" id="1234261"/>
    <lineage>
        <taxon>Eukaryota</taxon>
        <taxon>Metazoa</taxon>
        <taxon>Spiralia</taxon>
        <taxon>Gnathifera</taxon>
        <taxon>Rotifera</taxon>
        <taxon>Eurotatoria</taxon>
        <taxon>Bdelloidea</taxon>
        <taxon>Philodinida</taxon>
        <taxon>Philodinidae</taxon>
        <taxon>Didymodactylos</taxon>
    </lineage>
</organism>
<reference evidence="8" key="1">
    <citation type="submission" date="2021-02" db="EMBL/GenBank/DDBJ databases">
        <authorList>
            <person name="Nowell W R."/>
        </authorList>
    </citation>
    <scope>NUCLEOTIDE SEQUENCE</scope>
</reference>
<evidence type="ECO:0000313" key="8">
    <source>
        <dbReference type="EMBL" id="CAF0781860.1"/>
    </source>
</evidence>
<dbReference type="GO" id="GO:0000724">
    <property type="term" value="P:double-strand break repair via homologous recombination"/>
    <property type="evidence" value="ECO:0007669"/>
    <property type="project" value="TreeGrafter"/>
</dbReference>
<evidence type="ECO:0000313" key="9">
    <source>
        <dbReference type="EMBL" id="CAF3565278.1"/>
    </source>
</evidence>
<dbReference type="PANTHER" id="PTHR13763:SF0">
    <property type="entry name" value="BREAST CANCER TYPE 1 SUSCEPTIBILITY PROTEIN"/>
    <property type="match status" value="1"/>
</dbReference>
<dbReference type="AlphaFoldDB" id="A0A813RFT5"/>
<dbReference type="PROSITE" id="PS50172">
    <property type="entry name" value="BRCT"/>
    <property type="match status" value="2"/>
</dbReference>
<dbReference type="InterPro" id="IPR001357">
    <property type="entry name" value="BRCT_dom"/>
</dbReference>
<evidence type="ECO:0000256" key="5">
    <source>
        <dbReference type="ARBA" id="ARBA00023242"/>
    </source>
</evidence>
<keyword evidence="4" id="KW-0234">DNA repair</keyword>
<feature type="region of interest" description="Disordered" evidence="6">
    <location>
        <begin position="584"/>
        <end position="647"/>
    </location>
</feature>
<comment type="caution">
    <text evidence="8">The sequence shown here is derived from an EMBL/GenBank/DDBJ whole genome shotgun (WGS) entry which is preliminary data.</text>
</comment>
<dbReference type="Pfam" id="PF00533">
    <property type="entry name" value="BRCT"/>
    <property type="match status" value="1"/>
</dbReference>
<keyword evidence="3" id="KW-0227">DNA damage</keyword>
<dbReference type="OrthoDB" id="10026119at2759"/>
<sequence length="875" mass="100027">MEVLWDFNTWVELPFSDPGLFLVPVPPIMHKRRQRQSINVMPTVNVEEIDVENDEDEIENKSNATNRRFQRANSLVVPRARNIVNQLTKKTGKINFDDNNNKKAGEENDGDDLKIIKSYDAVDNAIFEQTKRGRSNSKRKQAVKRKITTSKPRGRPPKKSKQQEEKNDSNSESDNEKCKEVNLNDRVKLGSSKRTTTRVVDKNKDEKSSSKYFELLLLKNDENFYRDLTVSNKIVSEEDSYVRETRLIEQVPLLVEGRGLKQPDYDRAEERKSALSDQLRIIEEKHRKSSPKQQKAKSSLAEPASDLITNFVSTPRSTTRKSIPTNKMAQSTEVLNKAKKTIKRTAISDLRNPIVFRPTIKTASTITIGKVTSTPDIMIVNEESEPTVNDRQLYGTVDENPNENETIPVNLNNHIFVSTETTNELLETETNHDIRASTQQIDVIEIDDVQSQTLFHQQIQTDEKELQAMETQYDLTVITTTASTSTDEIEQLAVSHQDILKLDQSIQTVDSQQLPHLHHACQDLTSCPCVELSRKTEQHFIQTMVQYYETLVHSNNGSPTIANYVQQRQQQQRPVLANVVNQQNMTSEREQSNTQKINDENDSVTVVGGTPQGDNDEQMMVENESTQREGESDMSVKQPDGQKQEIDNDSSTTIVTVLRKQKRNQIVIATTSLSDEQRSTVEQFIHQFKCLSTLTVDNTTTHLITDEGDQSQLLCPLTGKVIEAVARHLFVVSHRWIDQCLEHNELIDEQQFEMIGDLTFPYHNGMMRSRLTRKNLLNGYRFLLKCDGCPPIYSNNQNLIELIKLCGGICLQEIKDQPPNTVTIVLCQDSFLVGKRELYEQCQHIYISFLKPEWLLASVTKYLLEPMEDYEVVPS</sequence>